<evidence type="ECO:0000256" key="2">
    <source>
        <dbReference type="ARBA" id="ARBA00009533"/>
    </source>
</evidence>
<keyword evidence="8" id="KW-0175">Coiled coil</keyword>
<keyword evidence="4 6" id="KW-0663">Pyridoxal phosphate</keyword>
<sequence>MTRKQFETLDLDNLEQNLQQAAELIAGRIRAIACDPVKQNISFEELAAIIPCDLPDEGHGPEAVIGEVARHIEPYSTRIGHPRFLAWITTSPGPAGTIGDMLCTGLNQAPLSFKGGPAATVLEEIVLGWFAGMFGMPEGWGGTIVSGGTMANLMGLTVARRVHAPQVHARGMQGLERPLVLYVSDQGHMSVTRSAVLLGIGEDNVRAVPSDSACRMIPHELEKAVQQDRRAGRLPFCVVAQAGSVTTGAVDPLPDIAAICRRENMWMHVDAAYGGAVMLADELRPLLAGIELADSVCVDPHKWFFVPLECGITLFRSREQQLETFRAKAAYLGAENPHDLKNTTFILSRANRALKVWFAFRSYGRLRIARIIRRNMELARQLYRLMCDHPEWEPLAPAPLSIVCGRYTPSAAVRGGWTEQQIDDLQLQMIEELERSGTALLTPAAVNGRAGVRVCIANHRTTPEDITLIFNTLTAIGTRIARPDEHETAGE</sequence>
<dbReference type="PANTHER" id="PTHR11999">
    <property type="entry name" value="GROUP II PYRIDOXAL-5-PHOSPHATE DECARBOXYLASE"/>
    <property type="match status" value="1"/>
</dbReference>
<feature type="coiled-coil region" evidence="8">
    <location>
        <begin position="4"/>
        <end position="31"/>
    </location>
</feature>
<dbReference type="RefSeq" id="WP_011367152.1">
    <property type="nucleotide sequence ID" value="NC_007519.1"/>
</dbReference>
<dbReference type="InterPro" id="IPR010977">
    <property type="entry name" value="Aromatic_deC"/>
</dbReference>
<gene>
    <name evidence="9" type="ordered locus">Dde_1124</name>
</gene>
<accession>Q313H1</accession>
<dbReference type="Proteomes" id="UP000002710">
    <property type="component" value="Chromosome"/>
</dbReference>
<keyword evidence="5 7" id="KW-0456">Lyase</keyword>
<dbReference type="Gene3D" id="3.40.640.10">
    <property type="entry name" value="Type I PLP-dependent aspartate aminotransferase-like (Major domain)"/>
    <property type="match status" value="1"/>
</dbReference>
<reference evidence="9 10" key="1">
    <citation type="journal article" date="2011" name="J. Bacteriol.">
        <title>Complete genome sequence and updated annotation of Desulfovibrio alaskensis G20.</title>
        <authorList>
            <person name="Hauser L.J."/>
            <person name="Land M.L."/>
            <person name="Brown S.D."/>
            <person name="Larimer F."/>
            <person name="Keller K.L."/>
            <person name="Rapp-Giles B.J."/>
            <person name="Price M.N."/>
            <person name="Lin M."/>
            <person name="Bruce D.C."/>
            <person name="Detter J.C."/>
            <person name="Tapia R."/>
            <person name="Han C.S."/>
            <person name="Goodwin L.A."/>
            <person name="Cheng J.F."/>
            <person name="Pitluck S."/>
            <person name="Copeland A."/>
            <person name="Lucas S."/>
            <person name="Nolan M."/>
            <person name="Lapidus A.L."/>
            <person name="Palumbo A.V."/>
            <person name="Wall J.D."/>
        </authorList>
    </citation>
    <scope>NUCLEOTIDE SEQUENCE [LARGE SCALE GENOMIC DNA]</scope>
    <source>
        <strain evidence="10">ATCC BAA 1058 / DSM 17464 / G20</strain>
    </source>
</reference>
<evidence type="ECO:0000256" key="6">
    <source>
        <dbReference type="PIRSR" id="PIRSR602129-50"/>
    </source>
</evidence>
<evidence type="ECO:0000313" key="9">
    <source>
        <dbReference type="EMBL" id="ABB37925.1"/>
    </source>
</evidence>
<dbReference type="SUPFAM" id="SSF53383">
    <property type="entry name" value="PLP-dependent transferases"/>
    <property type="match status" value="1"/>
</dbReference>
<dbReference type="InterPro" id="IPR015421">
    <property type="entry name" value="PyrdxlP-dep_Trfase_major"/>
</dbReference>
<feature type="modified residue" description="N6-(pyridoxal phosphate)lysine" evidence="6">
    <location>
        <position position="302"/>
    </location>
</feature>
<dbReference type="GO" id="GO:0006520">
    <property type="term" value="P:amino acid metabolic process"/>
    <property type="evidence" value="ECO:0007669"/>
    <property type="project" value="InterPro"/>
</dbReference>
<keyword evidence="10" id="KW-1185">Reference proteome</keyword>
<name>Q313H1_OLEA2</name>
<comment type="cofactor">
    <cofactor evidence="1 6 7">
        <name>pyridoxal 5'-phosphate</name>
        <dbReference type="ChEBI" id="CHEBI:597326"/>
    </cofactor>
</comment>
<protein>
    <submittedName>
        <fullName evidence="9">Aromatic-L-amino-acid decarboxylase</fullName>
        <ecNumber evidence="9">4.1.1.28</ecNumber>
    </submittedName>
</protein>
<evidence type="ECO:0000256" key="1">
    <source>
        <dbReference type="ARBA" id="ARBA00001933"/>
    </source>
</evidence>
<comment type="similarity">
    <text evidence="2 7">Belongs to the group II decarboxylase family.</text>
</comment>
<dbReference type="HOGENOM" id="CLU_011856_0_4_7"/>
<dbReference type="EMBL" id="CP000112">
    <property type="protein sequence ID" value="ABB37925.1"/>
    <property type="molecule type" value="Genomic_DNA"/>
</dbReference>
<organism evidence="9 10">
    <name type="scientific">Oleidesulfovibrio alaskensis (strain ATCC BAA-1058 / DSM 17464 / G20)</name>
    <name type="common">Desulfovibrio alaskensis</name>
    <dbReference type="NCBI Taxonomy" id="207559"/>
    <lineage>
        <taxon>Bacteria</taxon>
        <taxon>Pseudomonadati</taxon>
        <taxon>Thermodesulfobacteriota</taxon>
        <taxon>Desulfovibrionia</taxon>
        <taxon>Desulfovibrionales</taxon>
        <taxon>Desulfovibrionaceae</taxon>
        <taxon>Oleidesulfovibrio</taxon>
    </lineage>
</organism>
<keyword evidence="3" id="KW-0210">Decarboxylase</keyword>
<dbReference type="InterPro" id="IPR002129">
    <property type="entry name" value="PyrdxlP-dep_de-COase"/>
</dbReference>
<evidence type="ECO:0000256" key="7">
    <source>
        <dbReference type="RuleBase" id="RU000382"/>
    </source>
</evidence>
<dbReference type="Gene3D" id="3.90.1150.10">
    <property type="entry name" value="Aspartate Aminotransferase, domain 1"/>
    <property type="match status" value="1"/>
</dbReference>
<evidence type="ECO:0000256" key="4">
    <source>
        <dbReference type="ARBA" id="ARBA00022898"/>
    </source>
</evidence>
<dbReference type="GO" id="GO:0030170">
    <property type="term" value="F:pyridoxal phosphate binding"/>
    <property type="evidence" value="ECO:0007669"/>
    <property type="project" value="InterPro"/>
</dbReference>
<evidence type="ECO:0000256" key="5">
    <source>
        <dbReference type="ARBA" id="ARBA00023239"/>
    </source>
</evidence>
<dbReference type="InterPro" id="IPR015424">
    <property type="entry name" value="PyrdxlP-dep_Trfase"/>
</dbReference>
<dbReference type="GO" id="GO:0019752">
    <property type="term" value="P:carboxylic acid metabolic process"/>
    <property type="evidence" value="ECO:0007669"/>
    <property type="project" value="InterPro"/>
</dbReference>
<dbReference type="PANTHER" id="PTHR11999:SF70">
    <property type="entry name" value="MIP05841P"/>
    <property type="match status" value="1"/>
</dbReference>
<dbReference type="GO" id="GO:0004058">
    <property type="term" value="F:aromatic-L-amino-acid decarboxylase activity"/>
    <property type="evidence" value="ECO:0007669"/>
    <property type="project" value="UniProtKB-EC"/>
</dbReference>
<dbReference type="EC" id="4.1.1.28" evidence="9"/>
<dbReference type="Pfam" id="PF00282">
    <property type="entry name" value="Pyridoxal_deC"/>
    <property type="match status" value="1"/>
</dbReference>
<dbReference type="PRINTS" id="PR00800">
    <property type="entry name" value="YHDCRBOXLASE"/>
</dbReference>
<dbReference type="Gene3D" id="1.20.1340.10">
    <property type="entry name" value="dopa decarboxylase, N-terminal domain"/>
    <property type="match status" value="1"/>
</dbReference>
<evidence type="ECO:0000313" key="10">
    <source>
        <dbReference type="Proteomes" id="UP000002710"/>
    </source>
</evidence>
<dbReference type="STRING" id="207559.Dde_1124"/>
<dbReference type="eggNOG" id="COG0076">
    <property type="taxonomic scope" value="Bacteria"/>
</dbReference>
<evidence type="ECO:0000256" key="8">
    <source>
        <dbReference type="SAM" id="Coils"/>
    </source>
</evidence>
<dbReference type="InterPro" id="IPR015422">
    <property type="entry name" value="PyrdxlP-dep_Trfase_small"/>
</dbReference>
<dbReference type="KEGG" id="dde:Dde_1124"/>
<evidence type="ECO:0000256" key="3">
    <source>
        <dbReference type="ARBA" id="ARBA00022793"/>
    </source>
</evidence>
<dbReference type="AlphaFoldDB" id="Q313H1"/>
<proteinExistence type="inferred from homology"/>